<dbReference type="AlphaFoldDB" id="A0A2S7ZNX4"/>
<dbReference type="GO" id="GO:0019563">
    <property type="term" value="P:glycerol catabolic process"/>
    <property type="evidence" value="ECO:0007669"/>
    <property type="project" value="TreeGrafter"/>
</dbReference>
<keyword evidence="6 9" id="KW-0963">Cytoplasm</keyword>
<dbReference type="InterPro" id="IPR013785">
    <property type="entry name" value="Aldolase_TIM"/>
</dbReference>
<keyword evidence="8 9" id="KW-0413">Isomerase</keyword>
<dbReference type="FunFam" id="3.20.20.70:FF:000016">
    <property type="entry name" value="Triosephosphate isomerase"/>
    <property type="match status" value="1"/>
</dbReference>
<name>A0A2S7ZNX4_9FIRM</name>
<dbReference type="NCBIfam" id="TIGR00419">
    <property type="entry name" value="tim"/>
    <property type="match status" value="1"/>
</dbReference>
<dbReference type="InterPro" id="IPR000652">
    <property type="entry name" value="Triosephosphate_isomerase"/>
</dbReference>
<comment type="subunit">
    <text evidence="9 10">Homodimer.</text>
</comment>
<evidence type="ECO:0000256" key="3">
    <source>
        <dbReference type="ARBA" id="ARBA00011940"/>
    </source>
</evidence>
<evidence type="ECO:0000256" key="2">
    <source>
        <dbReference type="ARBA" id="ARBA00007422"/>
    </source>
</evidence>
<dbReference type="GO" id="GO:0006094">
    <property type="term" value="P:gluconeogenesis"/>
    <property type="evidence" value="ECO:0007669"/>
    <property type="project" value="UniProtKB-UniRule"/>
</dbReference>
<dbReference type="GO" id="GO:0046166">
    <property type="term" value="P:glyceraldehyde-3-phosphate biosynthetic process"/>
    <property type="evidence" value="ECO:0007669"/>
    <property type="project" value="TreeGrafter"/>
</dbReference>
<evidence type="ECO:0000256" key="5">
    <source>
        <dbReference type="ARBA" id="ARBA00022432"/>
    </source>
</evidence>
<dbReference type="GO" id="GO:0005829">
    <property type="term" value="C:cytosol"/>
    <property type="evidence" value="ECO:0007669"/>
    <property type="project" value="TreeGrafter"/>
</dbReference>
<evidence type="ECO:0000256" key="4">
    <source>
        <dbReference type="ARBA" id="ARBA00019397"/>
    </source>
</evidence>
<comment type="subcellular location">
    <subcellularLocation>
        <location evidence="9 10">Cytoplasm</location>
    </subcellularLocation>
</comment>
<keyword evidence="7 9" id="KW-0324">Glycolysis</keyword>
<comment type="function">
    <text evidence="9">Involved in the gluconeogenesis. Catalyzes stereospecifically the conversion of dihydroxyacetone phosphate (DHAP) to D-glyceraldehyde-3-phosphate (G3P).</text>
</comment>
<feature type="active site" description="Electrophile" evidence="9">
    <location>
        <position position="96"/>
    </location>
</feature>
<reference evidence="11 12" key="1">
    <citation type="submission" date="2018-01" db="EMBL/GenBank/DDBJ databases">
        <title>Draft genome sequences of clinical isolates and type strains of oral Veillonella including Veillonella infantum sp., nov.</title>
        <authorList>
            <person name="Mashima I."/>
            <person name="Liao Y.-C."/>
            <person name="Sabharwal A."/>
            <person name="Haase E.M."/>
            <person name="Nakazawa F."/>
            <person name="Scannapieco F.A."/>
        </authorList>
    </citation>
    <scope>NUCLEOTIDE SEQUENCE [LARGE SCALE GENOMIC DNA]</scope>
    <source>
        <strain evidence="11 12">Y6</strain>
    </source>
</reference>
<dbReference type="PANTHER" id="PTHR21139">
    <property type="entry name" value="TRIOSEPHOSPHATE ISOMERASE"/>
    <property type="match status" value="1"/>
</dbReference>
<evidence type="ECO:0000256" key="9">
    <source>
        <dbReference type="HAMAP-Rule" id="MF_00147"/>
    </source>
</evidence>
<dbReference type="EMBL" id="PPDF01000012">
    <property type="protein sequence ID" value="PQL24993.1"/>
    <property type="molecule type" value="Genomic_DNA"/>
</dbReference>
<evidence type="ECO:0000256" key="7">
    <source>
        <dbReference type="ARBA" id="ARBA00023152"/>
    </source>
</evidence>
<feature type="binding site" evidence="9">
    <location>
        <position position="214"/>
    </location>
    <ligand>
        <name>substrate</name>
    </ligand>
</feature>
<comment type="pathway">
    <text evidence="1 9 10">Carbohydrate degradation; glycolysis; D-glyceraldehyde 3-phosphate from glycerone phosphate: step 1/1.</text>
</comment>
<evidence type="ECO:0000313" key="11">
    <source>
        <dbReference type="EMBL" id="PQL24993.1"/>
    </source>
</evidence>
<comment type="caution">
    <text evidence="11">The sequence shown here is derived from an EMBL/GenBank/DDBJ whole genome shotgun (WGS) entry which is preliminary data.</text>
</comment>
<evidence type="ECO:0000256" key="1">
    <source>
        <dbReference type="ARBA" id="ARBA00004680"/>
    </source>
</evidence>
<protein>
    <recommendedName>
        <fullName evidence="4 9">Triosephosphate isomerase</fullName>
        <shortName evidence="9">TIM</shortName>
        <shortName evidence="9">TPI</shortName>
        <ecNumber evidence="3 9">5.3.1.1</ecNumber>
    </recommendedName>
    <alternativeName>
        <fullName evidence="9">Triose-phosphate isomerase</fullName>
    </alternativeName>
</protein>
<dbReference type="GO" id="GO:0004807">
    <property type="term" value="F:triose-phosphate isomerase activity"/>
    <property type="evidence" value="ECO:0007669"/>
    <property type="project" value="UniProtKB-UniRule"/>
</dbReference>
<dbReference type="PANTHER" id="PTHR21139:SF42">
    <property type="entry name" value="TRIOSEPHOSPHATE ISOMERASE"/>
    <property type="match status" value="1"/>
</dbReference>
<dbReference type="InterPro" id="IPR020861">
    <property type="entry name" value="Triosephosphate_isomerase_AS"/>
</dbReference>
<sequence>MRKQVIAGNWKMNGTIASGSILIEAFTSFLGDKDLDCEIVVCPPFTALERAVSLTKNTQVSVGAQNMDYHDAGAFTGEVSPLMLMEIGVSYVIIGHSERREYYGETDAMVNEKIKSAFFHSLQPIVCVGESLEQREANETISFIHGQLKRALQDIPADQVEKLIIAYEPIWAIGTGKTATADQAEEVCKSIREYIAKLYTPNVADLVRIQYGGSVKANNAREILSEPNIDGALVGGASLIVDEFTEIIMAAQELSN</sequence>
<dbReference type="UniPathway" id="UPA00138"/>
<dbReference type="InterPro" id="IPR035990">
    <property type="entry name" value="TIM_sf"/>
</dbReference>
<feature type="binding site" evidence="9">
    <location>
        <begin position="9"/>
        <end position="11"/>
    </location>
    <ligand>
        <name>substrate</name>
    </ligand>
</feature>
<comment type="pathway">
    <text evidence="9 10">Carbohydrate biosynthesis; gluconeogenesis.</text>
</comment>
<organism evidence="11 12">
    <name type="scientific">Veillonella tobetsuensis</name>
    <dbReference type="NCBI Taxonomy" id="1110546"/>
    <lineage>
        <taxon>Bacteria</taxon>
        <taxon>Bacillati</taxon>
        <taxon>Bacillota</taxon>
        <taxon>Negativicutes</taxon>
        <taxon>Veillonellales</taxon>
        <taxon>Veillonellaceae</taxon>
        <taxon>Veillonella</taxon>
    </lineage>
</organism>
<dbReference type="PROSITE" id="PS00171">
    <property type="entry name" value="TIM_1"/>
    <property type="match status" value="1"/>
</dbReference>
<feature type="active site" description="Proton acceptor" evidence="9">
    <location>
        <position position="168"/>
    </location>
</feature>
<dbReference type="CDD" id="cd00311">
    <property type="entry name" value="TIM"/>
    <property type="match status" value="1"/>
</dbReference>
<dbReference type="Proteomes" id="UP000238877">
    <property type="component" value="Unassembled WGS sequence"/>
</dbReference>
<evidence type="ECO:0000256" key="8">
    <source>
        <dbReference type="ARBA" id="ARBA00023235"/>
    </source>
</evidence>
<dbReference type="Pfam" id="PF00121">
    <property type="entry name" value="TIM"/>
    <property type="match status" value="1"/>
</dbReference>
<dbReference type="SUPFAM" id="SSF51351">
    <property type="entry name" value="Triosephosphate isomerase (TIM)"/>
    <property type="match status" value="1"/>
</dbReference>
<comment type="similarity">
    <text evidence="2 9 10">Belongs to the triosephosphate isomerase family.</text>
</comment>
<proteinExistence type="inferred from homology"/>
<evidence type="ECO:0000256" key="6">
    <source>
        <dbReference type="ARBA" id="ARBA00022490"/>
    </source>
</evidence>
<keyword evidence="5 9" id="KW-0312">Gluconeogenesis</keyword>
<feature type="binding site" evidence="9">
    <location>
        <position position="174"/>
    </location>
    <ligand>
        <name>substrate</name>
    </ligand>
</feature>
<dbReference type="PROSITE" id="PS51440">
    <property type="entry name" value="TIM_2"/>
    <property type="match status" value="1"/>
</dbReference>
<evidence type="ECO:0000256" key="10">
    <source>
        <dbReference type="RuleBase" id="RU363013"/>
    </source>
</evidence>
<feature type="binding site" evidence="9">
    <location>
        <begin position="235"/>
        <end position="236"/>
    </location>
    <ligand>
        <name>substrate</name>
    </ligand>
</feature>
<dbReference type="GO" id="GO:0006096">
    <property type="term" value="P:glycolytic process"/>
    <property type="evidence" value="ECO:0007669"/>
    <property type="project" value="UniProtKB-UniRule"/>
</dbReference>
<dbReference type="Gene3D" id="3.20.20.70">
    <property type="entry name" value="Aldolase class I"/>
    <property type="match status" value="1"/>
</dbReference>
<evidence type="ECO:0000313" key="12">
    <source>
        <dbReference type="Proteomes" id="UP000238877"/>
    </source>
</evidence>
<dbReference type="HAMAP" id="MF_00147_B">
    <property type="entry name" value="TIM_B"/>
    <property type="match status" value="1"/>
</dbReference>
<dbReference type="STRING" id="1110546.GCA_001078375_01246"/>
<dbReference type="UniPathway" id="UPA00109">
    <property type="reaction ID" value="UER00189"/>
</dbReference>
<dbReference type="EC" id="5.3.1.1" evidence="3 9"/>
<dbReference type="RefSeq" id="WP_105093331.1">
    <property type="nucleotide sequence ID" value="NZ_PPDF01000012.1"/>
</dbReference>
<gene>
    <name evidence="9" type="primary">tpiA</name>
    <name evidence="11" type="ORF">VTHSUH11_08425</name>
</gene>
<accession>A0A2S7ZNX4</accession>
<comment type="catalytic activity">
    <reaction evidence="9 10">
        <text>D-glyceraldehyde 3-phosphate = dihydroxyacetone phosphate</text>
        <dbReference type="Rhea" id="RHEA:18585"/>
        <dbReference type="ChEBI" id="CHEBI:57642"/>
        <dbReference type="ChEBI" id="CHEBI:59776"/>
        <dbReference type="EC" id="5.3.1.1"/>
    </reaction>
</comment>
<dbReference type="InterPro" id="IPR022896">
    <property type="entry name" value="TrioseP_Isoase_bac/euk"/>
</dbReference>